<sequence length="284" mass="31388">MLFIAVFLTALVSAATASGNWGYGKTQGDVYGPADWGHVSKDCNGRFQTPVDINTRLVRESDDHPLRVRFDWASGYSRGNLKNNGHSPTFTIVKGGASLRNPINGQIYRLAQFHLHFGCDDSVGSEHTVNGKYYPGELHLVFFNTKYGTIGNAAAKPDGLTVIGAFLRKGRGNFAMKKLAYKIRQISNEGAEAKHFGVYLGYLVPGLSTGSRDYYSYRGSLTTPGCYESVSWLVLGHPILADDHMFTNLRKLKAKHGKNPGKMCDNYRPIQPLNGRPITLYMDD</sequence>
<name>A0A1B0Y784_EXADI</name>
<dbReference type="PROSITE" id="PS00162">
    <property type="entry name" value="ALPHA_CA_1"/>
    <property type="match status" value="1"/>
</dbReference>
<accession>A0A1B0Y784</accession>
<dbReference type="SUPFAM" id="SSF51069">
    <property type="entry name" value="Carbonic anhydrase"/>
    <property type="match status" value="1"/>
</dbReference>
<feature type="chain" id="PRO_5025096626" description="Carbonic anhydrase" evidence="4">
    <location>
        <begin position="18"/>
        <end position="284"/>
    </location>
</feature>
<reference evidence="6" key="1">
    <citation type="journal article" date="2016" name="PLoS ONE">
        <title>Carbonic Anhydrases in Cnidarians: Novel Perspectives from the Octocorallian Corallium rubrum.</title>
        <authorList>
            <person name="Le Goff C."/>
            <person name="Ganot P."/>
            <person name="Zoccola D."/>
            <person name="Caminiti-Segonds N."/>
            <person name="Allemand D."/>
            <person name="Tambutte S."/>
        </authorList>
    </citation>
    <scope>NUCLEOTIDE SEQUENCE</scope>
</reference>
<evidence type="ECO:0000256" key="2">
    <source>
        <dbReference type="ARBA" id="ARBA00022723"/>
    </source>
</evidence>
<dbReference type="EC" id="4.2.1.1" evidence="4"/>
<dbReference type="PANTHER" id="PTHR18952:SF208">
    <property type="entry name" value="CARBONIC ANHYDRASE XA-RELATED"/>
    <property type="match status" value="1"/>
</dbReference>
<dbReference type="InterPro" id="IPR001148">
    <property type="entry name" value="CA_dom"/>
</dbReference>
<keyword evidence="4" id="KW-0732">Signal</keyword>
<dbReference type="CDD" id="cd00326">
    <property type="entry name" value="alpha_CA"/>
    <property type="match status" value="1"/>
</dbReference>
<keyword evidence="4 6" id="KW-0456">Lyase</keyword>
<dbReference type="SMART" id="SM01057">
    <property type="entry name" value="Carb_anhydrase"/>
    <property type="match status" value="1"/>
</dbReference>
<dbReference type="PROSITE" id="PS51144">
    <property type="entry name" value="ALPHA_CA_2"/>
    <property type="match status" value="1"/>
</dbReference>
<evidence type="ECO:0000313" key="6">
    <source>
        <dbReference type="EMBL" id="ANJ59778.1"/>
    </source>
</evidence>
<dbReference type="Gene3D" id="3.10.200.10">
    <property type="entry name" value="Alpha carbonic anhydrase"/>
    <property type="match status" value="1"/>
</dbReference>
<dbReference type="GO" id="GO:0004089">
    <property type="term" value="F:carbonate dehydratase activity"/>
    <property type="evidence" value="ECO:0007669"/>
    <property type="project" value="UniProtKB-UniRule"/>
</dbReference>
<dbReference type="PANTHER" id="PTHR18952">
    <property type="entry name" value="CARBONIC ANHYDRASE"/>
    <property type="match status" value="1"/>
</dbReference>
<evidence type="ECO:0000256" key="3">
    <source>
        <dbReference type="ARBA" id="ARBA00022833"/>
    </source>
</evidence>
<dbReference type="InterPro" id="IPR036398">
    <property type="entry name" value="CA_dom_sf"/>
</dbReference>
<proteinExistence type="evidence at transcript level"/>
<dbReference type="Pfam" id="PF00194">
    <property type="entry name" value="Carb_anhydrase"/>
    <property type="match status" value="1"/>
</dbReference>
<dbReference type="GO" id="GO:0006730">
    <property type="term" value="P:one-carbon metabolic process"/>
    <property type="evidence" value="ECO:0007669"/>
    <property type="project" value="TreeGrafter"/>
</dbReference>
<comment type="cofactor">
    <cofactor evidence="4">
        <name>Zn(2+)</name>
        <dbReference type="ChEBI" id="CHEBI:29105"/>
    </cofactor>
</comment>
<comment type="similarity">
    <text evidence="1 4">Belongs to the alpha-carbonic anhydrase family.</text>
</comment>
<dbReference type="OrthoDB" id="6151278at2759"/>
<dbReference type="InterPro" id="IPR023561">
    <property type="entry name" value="Carbonic_anhydrase_a-class"/>
</dbReference>
<dbReference type="InterPro" id="IPR018338">
    <property type="entry name" value="Carbonic_anhydrase_a-class_CS"/>
</dbReference>
<feature type="domain" description="Alpha-carbonic anhydrase" evidence="5">
    <location>
        <begin position="19"/>
        <end position="282"/>
    </location>
</feature>
<dbReference type="GO" id="GO:0008270">
    <property type="term" value="F:zinc ion binding"/>
    <property type="evidence" value="ECO:0007669"/>
    <property type="project" value="UniProtKB-UniRule"/>
</dbReference>
<dbReference type="EMBL" id="KU557765">
    <property type="protein sequence ID" value="ANJ59778.1"/>
    <property type="molecule type" value="mRNA"/>
</dbReference>
<keyword evidence="3 4" id="KW-0862">Zinc</keyword>
<evidence type="ECO:0000256" key="4">
    <source>
        <dbReference type="RuleBase" id="RU367011"/>
    </source>
</evidence>
<protein>
    <recommendedName>
        <fullName evidence="4">Carbonic anhydrase</fullName>
        <ecNumber evidence="4">4.2.1.1</ecNumber>
    </recommendedName>
</protein>
<evidence type="ECO:0000259" key="5">
    <source>
        <dbReference type="PROSITE" id="PS51144"/>
    </source>
</evidence>
<feature type="signal peptide" evidence="4">
    <location>
        <begin position="1"/>
        <end position="17"/>
    </location>
</feature>
<dbReference type="AlphaFoldDB" id="A0A1B0Y784"/>
<keyword evidence="2 4" id="KW-0479">Metal-binding</keyword>
<comment type="catalytic activity">
    <reaction evidence="4">
        <text>hydrogencarbonate + H(+) = CO2 + H2O</text>
        <dbReference type="Rhea" id="RHEA:10748"/>
        <dbReference type="ChEBI" id="CHEBI:15377"/>
        <dbReference type="ChEBI" id="CHEBI:15378"/>
        <dbReference type="ChEBI" id="CHEBI:16526"/>
        <dbReference type="ChEBI" id="CHEBI:17544"/>
        <dbReference type="EC" id="4.2.1.1"/>
    </reaction>
</comment>
<evidence type="ECO:0000256" key="1">
    <source>
        <dbReference type="ARBA" id="ARBA00010718"/>
    </source>
</evidence>
<comment type="function">
    <text evidence="4">Reversible hydration of carbon dioxide.</text>
</comment>
<organism evidence="6">
    <name type="scientific">Exaiptasia diaphana</name>
    <name type="common">Tropical sea anemone</name>
    <name type="synonym">Aiptasia pulchella</name>
    <dbReference type="NCBI Taxonomy" id="2652724"/>
    <lineage>
        <taxon>Eukaryota</taxon>
        <taxon>Metazoa</taxon>
        <taxon>Cnidaria</taxon>
        <taxon>Anthozoa</taxon>
        <taxon>Hexacorallia</taxon>
        <taxon>Actiniaria</taxon>
        <taxon>Aiptasiidae</taxon>
        <taxon>Exaiptasia</taxon>
    </lineage>
</organism>
<gene>
    <name evidence="6" type="primary">CA2</name>
</gene>